<evidence type="ECO:0000256" key="5">
    <source>
        <dbReference type="ARBA" id="ARBA00023180"/>
    </source>
</evidence>
<dbReference type="EMBL" id="CVRI01000075">
    <property type="protein sequence ID" value="CRL08386.1"/>
    <property type="molecule type" value="Genomic_DNA"/>
</dbReference>
<evidence type="ECO:0000256" key="8">
    <source>
        <dbReference type="SAM" id="SignalP"/>
    </source>
</evidence>
<feature type="transmembrane region" description="Helical" evidence="7">
    <location>
        <begin position="460"/>
        <end position="481"/>
    </location>
</feature>
<keyword evidence="5" id="KW-0325">Glycoprotein</keyword>
<dbReference type="InterPro" id="IPR019336">
    <property type="entry name" value="GPR180/TMEM145_TM"/>
</dbReference>
<dbReference type="Pfam" id="PF10192">
    <property type="entry name" value="GPR180-TMEM145_TM"/>
    <property type="match status" value="1"/>
</dbReference>
<dbReference type="GO" id="GO:0007186">
    <property type="term" value="P:G protein-coupled receptor signaling pathway"/>
    <property type="evidence" value="ECO:0007669"/>
    <property type="project" value="InterPro"/>
</dbReference>
<feature type="region of interest" description="Disordered" evidence="6">
    <location>
        <begin position="565"/>
        <end position="693"/>
    </location>
</feature>
<evidence type="ECO:0000256" key="4">
    <source>
        <dbReference type="ARBA" id="ARBA00023136"/>
    </source>
</evidence>
<name>A0A1J1J8S0_9DIPT</name>
<dbReference type="STRING" id="568069.A0A1J1J8S0"/>
<feature type="transmembrane region" description="Helical" evidence="7">
    <location>
        <begin position="320"/>
        <end position="341"/>
    </location>
</feature>
<evidence type="ECO:0000259" key="9">
    <source>
        <dbReference type="Pfam" id="PF10192"/>
    </source>
</evidence>
<feature type="compositionally biased region" description="Acidic residues" evidence="6">
    <location>
        <begin position="600"/>
        <end position="610"/>
    </location>
</feature>
<evidence type="ECO:0000313" key="12">
    <source>
        <dbReference type="Proteomes" id="UP000183832"/>
    </source>
</evidence>
<feature type="compositionally biased region" description="Polar residues" evidence="6">
    <location>
        <begin position="129"/>
        <end position="138"/>
    </location>
</feature>
<keyword evidence="3 7" id="KW-1133">Transmembrane helix</keyword>
<dbReference type="GO" id="GO:0016020">
    <property type="term" value="C:membrane"/>
    <property type="evidence" value="ECO:0007669"/>
    <property type="project" value="UniProtKB-SubCell"/>
</dbReference>
<feature type="signal peptide" evidence="8">
    <location>
        <begin position="1"/>
        <end position="19"/>
    </location>
</feature>
<dbReference type="InterPro" id="IPR047831">
    <property type="entry name" value="GPR180/TMEM145"/>
</dbReference>
<dbReference type="OrthoDB" id="205745at2759"/>
<feature type="transmembrane region" description="Helical" evidence="7">
    <location>
        <begin position="396"/>
        <end position="414"/>
    </location>
</feature>
<evidence type="ECO:0000313" key="11">
    <source>
        <dbReference type="EMBL" id="CRL08386.1"/>
    </source>
</evidence>
<feature type="region of interest" description="Disordered" evidence="6">
    <location>
        <begin position="117"/>
        <end position="138"/>
    </location>
</feature>
<keyword evidence="8" id="KW-0732">Signal</keyword>
<dbReference type="Pfam" id="PF21892">
    <property type="entry name" value="TMEM145_N"/>
    <property type="match status" value="2"/>
</dbReference>
<dbReference type="InterPro" id="IPR053880">
    <property type="entry name" value="GPR180-like_N"/>
</dbReference>
<feature type="compositionally biased region" description="Basic and acidic residues" evidence="6">
    <location>
        <begin position="617"/>
        <end position="630"/>
    </location>
</feature>
<feature type="compositionally biased region" description="Basic and acidic residues" evidence="6">
    <location>
        <begin position="647"/>
        <end position="658"/>
    </location>
</feature>
<evidence type="ECO:0000259" key="10">
    <source>
        <dbReference type="Pfam" id="PF21892"/>
    </source>
</evidence>
<feature type="transmembrane region" description="Helical" evidence="7">
    <location>
        <begin position="288"/>
        <end position="308"/>
    </location>
</feature>
<keyword evidence="12" id="KW-1185">Reference proteome</keyword>
<evidence type="ECO:0000256" key="3">
    <source>
        <dbReference type="ARBA" id="ARBA00022989"/>
    </source>
</evidence>
<evidence type="ECO:0000256" key="2">
    <source>
        <dbReference type="ARBA" id="ARBA00022692"/>
    </source>
</evidence>
<feature type="chain" id="PRO_5013017965" evidence="8">
    <location>
        <begin position="20"/>
        <end position="751"/>
    </location>
</feature>
<feature type="domain" description="GPR180-like N-terminal" evidence="10">
    <location>
        <begin position="181"/>
        <end position="221"/>
    </location>
</feature>
<evidence type="ECO:0000256" key="1">
    <source>
        <dbReference type="ARBA" id="ARBA00004141"/>
    </source>
</evidence>
<sequence>MKVLLALSCLFLLLFKANGKYVEGHIKTHEDWVFLSRFCFLSEAGRYEYFIEYDRKYGDLQLLLYYDEPHQWPSVYKTSKTCQEKVSVLAGGINQIVTLSAKNPYFMSSGCSLRTASTTRSETKESLTTHKPSQTTSKKYPEDFDSTYFDQFIKTTMQASPSTTFPPLSSIDMSSTTFTTFNFTDKVYVTCHNAGGFTSARQRWWYIALANCGNAKGMDVRFKFRMTNGPPGDFWHEHFSADEMCKFHLNIPPIIMAEIILYTFLLLAIFACGIELKTRHLYHCTYRLYTFSAILHWSGVLLNSVTWAKYAVSGIGPFTIFGGLFTGSGEIAFLLLMLLMAKGYTITRARLSTLSTVKITVFINLYIVVFISLYIYQAEAFDPGEVLNLYESAAGYALAGLRCFGWAFFVISCTTTVKKFPEKRNFYFPFGILGSIWIMSGPMVIFLVVALLDPWVRESLVYLVNAFIAFCGYAYFLWLTWPSRANKSFPYHVKTNHIGIASDDDDGADYPRHTYEPGQPDATIIIPLSRRTEDLVTGVGGIYNPGFVRDVEYFRNSGPLSIPQQCFPSKNVHHRLPSPTNGPPTLTNNKIYGNDILNHDEDDDDDDDSTDGGVETAKIDANDAVDKRISSVESEAATTTTAAKNEFPSRHSSQDNDSGHLSLEASGSPNSNDVSTTPVDNSLQPSDKPQTPFPLPPIFKENPFKVHTKAPSKIILDPIKLPTNIHNGSANTVTAHTNVPRHLFTIKKSGQ</sequence>
<dbReference type="PANTHER" id="PTHR23252:SF24">
    <property type="entry name" value="TRANSMEMBRANE PROTEIN 145"/>
    <property type="match status" value="1"/>
</dbReference>
<feature type="compositionally biased region" description="Polar residues" evidence="6">
    <location>
        <begin position="665"/>
        <end position="689"/>
    </location>
</feature>
<evidence type="ECO:0000256" key="6">
    <source>
        <dbReference type="SAM" id="MobiDB-lite"/>
    </source>
</evidence>
<keyword evidence="2 7" id="KW-0812">Transmembrane</keyword>
<feature type="domain" description="GPR180-like N-terminal" evidence="10">
    <location>
        <begin position="22"/>
        <end position="119"/>
    </location>
</feature>
<dbReference type="AlphaFoldDB" id="A0A1J1J8S0"/>
<protein>
    <submittedName>
        <fullName evidence="11">CLUMA_CG021397, isoform A</fullName>
    </submittedName>
</protein>
<comment type="subcellular location">
    <subcellularLocation>
        <location evidence="1">Membrane</location>
        <topology evidence="1">Multi-pass membrane protein</topology>
    </subcellularLocation>
</comment>
<dbReference type="GO" id="GO:0019236">
    <property type="term" value="P:response to pheromone"/>
    <property type="evidence" value="ECO:0007669"/>
    <property type="project" value="InterPro"/>
</dbReference>
<feature type="transmembrane region" description="Helical" evidence="7">
    <location>
        <begin position="254"/>
        <end position="276"/>
    </location>
</feature>
<feature type="domain" description="GPR180/TMEM145 transmembrane" evidence="9">
    <location>
        <begin position="261"/>
        <end position="475"/>
    </location>
</feature>
<evidence type="ECO:0000256" key="7">
    <source>
        <dbReference type="SAM" id="Phobius"/>
    </source>
</evidence>
<dbReference type="Proteomes" id="UP000183832">
    <property type="component" value="Unassembled WGS sequence"/>
</dbReference>
<keyword evidence="4 7" id="KW-0472">Membrane</keyword>
<gene>
    <name evidence="11" type="ORF">CLUMA_CG021397</name>
</gene>
<accession>A0A1J1J8S0</accession>
<proteinExistence type="predicted"/>
<dbReference type="PANTHER" id="PTHR23252">
    <property type="entry name" value="INTIMAL THICKNESS RECEPTOR-RELATED"/>
    <property type="match status" value="1"/>
</dbReference>
<feature type="transmembrane region" description="Helical" evidence="7">
    <location>
        <begin position="353"/>
        <end position="376"/>
    </location>
</feature>
<feature type="transmembrane region" description="Helical" evidence="7">
    <location>
        <begin position="426"/>
        <end position="448"/>
    </location>
</feature>
<organism evidence="11 12">
    <name type="scientific">Clunio marinus</name>
    <dbReference type="NCBI Taxonomy" id="568069"/>
    <lineage>
        <taxon>Eukaryota</taxon>
        <taxon>Metazoa</taxon>
        <taxon>Ecdysozoa</taxon>
        <taxon>Arthropoda</taxon>
        <taxon>Hexapoda</taxon>
        <taxon>Insecta</taxon>
        <taxon>Pterygota</taxon>
        <taxon>Neoptera</taxon>
        <taxon>Endopterygota</taxon>
        <taxon>Diptera</taxon>
        <taxon>Nematocera</taxon>
        <taxon>Chironomoidea</taxon>
        <taxon>Chironomidae</taxon>
        <taxon>Clunio</taxon>
    </lineage>
</organism>
<reference evidence="11 12" key="1">
    <citation type="submission" date="2015-04" db="EMBL/GenBank/DDBJ databases">
        <authorList>
            <person name="Syromyatnikov M.Y."/>
            <person name="Popov V.N."/>
        </authorList>
    </citation>
    <scope>NUCLEOTIDE SEQUENCE [LARGE SCALE GENOMIC DNA]</scope>
</reference>